<reference evidence="2 3" key="1">
    <citation type="submission" date="2019-06" db="EMBL/GenBank/DDBJ databases">
        <title>Erythrobacter insulae sp. nov., isolated from a tidal flat.</title>
        <authorList>
            <person name="Yoon J.-H."/>
        </authorList>
    </citation>
    <scope>NUCLEOTIDE SEQUENCE [LARGE SCALE GENOMIC DNA]</scope>
    <source>
        <strain evidence="2 3">JBTF-M21</strain>
    </source>
</reference>
<dbReference type="AlphaFoldDB" id="A0A547PDZ3"/>
<organism evidence="2 3">
    <name type="scientific">Erythrobacter insulae</name>
    <dbReference type="NCBI Taxonomy" id="2584124"/>
    <lineage>
        <taxon>Bacteria</taxon>
        <taxon>Pseudomonadati</taxon>
        <taxon>Pseudomonadota</taxon>
        <taxon>Alphaproteobacteria</taxon>
        <taxon>Sphingomonadales</taxon>
        <taxon>Erythrobacteraceae</taxon>
        <taxon>Erythrobacter/Porphyrobacter group</taxon>
        <taxon>Erythrobacter</taxon>
    </lineage>
</organism>
<comment type="caution">
    <text evidence="2">The sequence shown here is derived from an EMBL/GenBank/DDBJ whole genome shotgun (WGS) entry which is preliminary data.</text>
</comment>
<dbReference type="EMBL" id="VHJK01000001">
    <property type="protein sequence ID" value="TRD12362.1"/>
    <property type="molecule type" value="Genomic_DNA"/>
</dbReference>
<proteinExistence type="predicted"/>
<evidence type="ECO:0000259" key="1">
    <source>
        <dbReference type="Pfam" id="PF08818"/>
    </source>
</evidence>
<dbReference type="Proteomes" id="UP000316343">
    <property type="component" value="Unassembled WGS sequence"/>
</dbReference>
<accession>A0A547PDZ3</accession>
<keyword evidence="3" id="KW-1185">Reference proteome</keyword>
<sequence>MTDAKTRPTEISVEQFIESVEPPAKREDAMILDALFREVTGEQPQMWGPTMIGYGSYHYKYDSGREGVSMRTGFSPRKAKHSLYLMGRYCDEQTGKKVDALLEKMGKHKTGASCVYINKLGDIDLHVLEKIIGKCWDAMNRMYPET</sequence>
<name>A0A547PDZ3_9SPHN</name>
<feature type="domain" description="YdhG-like" evidence="1">
    <location>
        <begin position="25"/>
        <end position="133"/>
    </location>
</feature>
<dbReference type="InterPro" id="IPR014922">
    <property type="entry name" value="YdhG-like"/>
</dbReference>
<dbReference type="OrthoDB" id="5951444at2"/>
<evidence type="ECO:0000313" key="2">
    <source>
        <dbReference type="EMBL" id="TRD12362.1"/>
    </source>
</evidence>
<gene>
    <name evidence="2" type="ORF">FGU71_11135</name>
</gene>
<evidence type="ECO:0000313" key="3">
    <source>
        <dbReference type="Proteomes" id="UP000316343"/>
    </source>
</evidence>
<dbReference type="RefSeq" id="WP_142788634.1">
    <property type="nucleotide sequence ID" value="NZ_VHJK01000001.1"/>
</dbReference>
<dbReference type="Pfam" id="PF08818">
    <property type="entry name" value="DUF1801"/>
    <property type="match status" value="1"/>
</dbReference>
<protein>
    <submittedName>
        <fullName evidence="2">DUF1801 domain-containing protein</fullName>
    </submittedName>
</protein>